<protein>
    <recommendedName>
        <fullName evidence="4">Cyclase</fullName>
    </recommendedName>
</protein>
<dbReference type="eggNOG" id="ENOG502QTM1">
    <property type="taxonomic scope" value="Eukaryota"/>
</dbReference>
<evidence type="ECO:0008006" key="4">
    <source>
        <dbReference type="Google" id="ProtNLM"/>
    </source>
</evidence>
<proteinExistence type="inferred from homology"/>
<sequence>MIFDPNSNSLPKRSELPQIAGAPKGAAWFWGENDELGRLNMLTPQRIAEASKLIHEGKVVNLNWPAHLPNPPLFGREPFHHEIKSLGPPGNDEILHFNSQSGSQWDGFRHVSVEHNGQWLYYNNTTQEDIKNSSRIGVQAWCKSGIIGRGVLLDYWRHVKGSYDPNSRHPISATELEACAKSHGIELRYGDILLIRTGWIESYERMTPEQRLKLTQVPKYGHTLVGVDQSEEMADFLHDNYFSVVASDAPAFEVWPQRPEWNHHVNLLPLWGLPIGELWDMEALANTCQERGQYEFFFASMPMNIEGSVGSYSNAMAIF</sequence>
<accession>W3XGL9</accession>
<dbReference type="RefSeq" id="XP_007829148.1">
    <property type="nucleotide sequence ID" value="XM_007830957.1"/>
</dbReference>
<reference evidence="3" key="1">
    <citation type="journal article" date="2015" name="BMC Genomics">
        <title>Genomic and transcriptomic analysis of the endophytic fungus Pestalotiopsis fici reveals its lifestyle and high potential for synthesis of natural products.</title>
        <authorList>
            <person name="Wang X."/>
            <person name="Zhang X."/>
            <person name="Liu L."/>
            <person name="Xiang M."/>
            <person name="Wang W."/>
            <person name="Sun X."/>
            <person name="Che Y."/>
            <person name="Guo L."/>
            <person name="Liu G."/>
            <person name="Guo L."/>
            <person name="Wang C."/>
            <person name="Yin W.B."/>
            <person name="Stadler M."/>
            <person name="Zhang X."/>
            <person name="Liu X."/>
        </authorList>
    </citation>
    <scope>NUCLEOTIDE SEQUENCE [LARGE SCALE GENOMIC DNA]</scope>
    <source>
        <strain evidence="3">W106-1 / CGMCC3.15140</strain>
    </source>
</reference>
<gene>
    <name evidence="2" type="ORF">PFICI_02376</name>
</gene>
<dbReference type="GO" id="GO:0019441">
    <property type="term" value="P:L-tryptophan catabolic process to kynurenine"/>
    <property type="evidence" value="ECO:0007669"/>
    <property type="project" value="InterPro"/>
</dbReference>
<evidence type="ECO:0000313" key="2">
    <source>
        <dbReference type="EMBL" id="ETS84351.1"/>
    </source>
</evidence>
<evidence type="ECO:0000256" key="1">
    <source>
        <dbReference type="ARBA" id="ARBA00007865"/>
    </source>
</evidence>
<dbReference type="GeneID" id="19267389"/>
<dbReference type="SUPFAM" id="SSF102198">
    <property type="entry name" value="Putative cyclase"/>
    <property type="match status" value="1"/>
</dbReference>
<comment type="similarity">
    <text evidence="1">Belongs to the Cyclase 1 superfamily.</text>
</comment>
<dbReference type="KEGG" id="pfy:PFICI_02376"/>
<dbReference type="HOGENOM" id="CLU_030671_1_0_1"/>
<dbReference type="Proteomes" id="UP000030651">
    <property type="component" value="Unassembled WGS sequence"/>
</dbReference>
<dbReference type="Gene3D" id="3.50.30.50">
    <property type="entry name" value="Putative cyclase"/>
    <property type="match status" value="1"/>
</dbReference>
<dbReference type="OMA" id="WFWGEND"/>
<dbReference type="Pfam" id="PF04199">
    <property type="entry name" value="Cyclase"/>
    <property type="match status" value="1"/>
</dbReference>
<dbReference type="InterPro" id="IPR037175">
    <property type="entry name" value="KFase_sf"/>
</dbReference>
<dbReference type="EMBL" id="KI912110">
    <property type="protein sequence ID" value="ETS84351.1"/>
    <property type="molecule type" value="Genomic_DNA"/>
</dbReference>
<dbReference type="PANTHER" id="PTHR34861">
    <property type="match status" value="1"/>
</dbReference>
<dbReference type="PANTHER" id="PTHR34861:SF10">
    <property type="entry name" value="CYCLASE"/>
    <property type="match status" value="1"/>
</dbReference>
<dbReference type="InterPro" id="IPR007325">
    <property type="entry name" value="KFase/CYL"/>
</dbReference>
<dbReference type="AlphaFoldDB" id="W3XGL9"/>
<keyword evidence="3" id="KW-1185">Reference proteome</keyword>
<name>W3XGL9_PESFW</name>
<evidence type="ECO:0000313" key="3">
    <source>
        <dbReference type="Proteomes" id="UP000030651"/>
    </source>
</evidence>
<dbReference type="OrthoDB" id="5396at2759"/>
<dbReference type="GO" id="GO:0004061">
    <property type="term" value="F:arylformamidase activity"/>
    <property type="evidence" value="ECO:0007669"/>
    <property type="project" value="InterPro"/>
</dbReference>
<organism evidence="2 3">
    <name type="scientific">Pestalotiopsis fici (strain W106-1 / CGMCC3.15140)</name>
    <dbReference type="NCBI Taxonomy" id="1229662"/>
    <lineage>
        <taxon>Eukaryota</taxon>
        <taxon>Fungi</taxon>
        <taxon>Dikarya</taxon>
        <taxon>Ascomycota</taxon>
        <taxon>Pezizomycotina</taxon>
        <taxon>Sordariomycetes</taxon>
        <taxon>Xylariomycetidae</taxon>
        <taxon>Amphisphaeriales</taxon>
        <taxon>Sporocadaceae</taxon>
        <taxon>Pestalotiopsis</taxon>
    </lineage>
</organism>
<dbReference type="InParanoid" id="W3XGL9"/>